<dbReference type="SUPFAM" id="SSF52833">
    <property type="entry name" value="Thioredoxin-like"/>
    <property type="match status" value="1"/>
</dbReference>
<dbReference type="Gene3D" id="3.40.30.10">
    <property type="entry name" value="Glutaredoxin"/>
    <property type="match status" value="1"/>
</dbReference>
<accession>A0A7W5JWW0</accession>
<dbReference type="InterPro" id="IPR050924">
    <property type="entry name" value="Peroxiredoxin_BCP/PrxQ"/>
</dbReference>
<organism evidence="15 16">
    <name type="scientific">Microlunatus antarcticus</name>
    <dbReference type="NCBI Taxonomy" id="53388"/>
    <lineage>
        <taxon>Bacteria</taxon>
        <taxon>Bacillati</taxon>
        <taxon>Actinomycetota</taxon>
        <taxon>Actinomycetes</taxon>
        <taxon>Propionibacteriales</taxon>
        <taxon>Propionibacteriaceae</taxon>
        <taxon>Microlunatus</taxon>
    </lineage>
</organism>
<comment type="caution">
    <text evidence="15">The sequence shown here is derived from an EMBL/GenBank/DDBJ whole genome shotgun (WGS) entry which is preliminary data.</text>
</comment>
<dbReference type="InterPro" id="IPR024706">
    <property type="entry name" value="Peroxiredoxin_AhpC-typ"/>
</dbReference>
<dbReference type="PANTHER" id="PTHR42801:SF20">
    <property type="entry name" value="ALKYL HYDROPEROXIDE REDUCTASE E"/>
    <property type="match status" value="1"/>
</dbReference>
<comment type="similarity">
    <text evidence="10">Belongs to the peroxiredoxin family. BCP/PrxQ subfamily.</text>
</comment>
<evidence type="ECO:0000256" key="3">
    <source>
        <dbReference type="ARBA" id="ARBA00013017"/>
    </source>
</evidence>
<evidence type="ECO:0000256" key="8">
    <source>
        <dbReference type="ARBA" id="ARBA00023284"/>
    </source>
</evidence>
<evidence type="ECO:0000256" key="2">
    <source>
        <dbReference type="ARBA" id="ARBA00011245"/>
    </source>
</evidence>
<gene>
    <name evidence="15" type="ORF">FHX39_002739</name>
</gene>
<evidence type="ECO:0000256" key="1">
    <source>
        <dbReference type="ARBA" id="ARBA00003330"/>
    </source>
</evidence>
<comment type="catalytic activity">
    <reaction evidence="12">
        <text>a hydroperoxide + [thioredoxin]-dithiol = an alcohol + [thioredoxin]-disulfide + H2O</text>
        <dbReference type="Rhea" id="RHEA:62620"/>
        <dbReference type="Rhea" id="RHEA-COMP:10698"/>
        <dbReference type="Rhea" id="RHEA-COMP:10700"/>
        <dbReference type="ChEBI" id="CHEBI:15377"/>
        <dbReference type="ChEBI" id="CHEBI:29950"/>
        <dbReference type="ChEBI" id="CHEBI:30879"/>
        <dbReference type="ChEBI" id="CHEBI:35924"/>
        <dbReference type="ChEBI" id="CHEBI:50058"/>
        <dbReference type="EC" id="1.11.1.24"/>
    </reaction>
</comment>
<dbReference type="GO" id="GO:0034599">
    <property type="term" value="P:cellular response to oxidative stress"/>
    <property type="evidence" value="ECO:0007669"/>
    <property type="project" value="TreeGrafter"/>
</dbReference>
<keyword evidence="8" id="KW-0676">Redox-active center</keyword>
<feature type="domain" description="Thioredoxin" evidence="14">
    <location>
        <begin position="3"/>
        <end position="153"/>
    </location>
</feature>
<dbReference type="PIRSF" id="PIRSF000239">
    <property type="entry name" value="AHPC"/>
    <property type="match status" value="1"/>
</dbReference>
<comment type="function">
    <text evidence="1">Thiol-specific peroxidase that catalyzes the reduction of hydrogen peroxide and organic hydroperoxides to water and alcohols, respectively. Plays a role in cell protection against oxidative stress by detoxifying peroxides and as sensor of hydrogen peroxide-mediated signaling events.</text>
</comment>
<dbReference type="AlphaFoldDB" id="A0A7W5JWW0"/>
<dbReference type="PANTHER" id="PTHR42801">
    <property type="entry name" value="THIOREDOXIN-DEPENDENT PEROXIDE REDUCTASE"/>
    <property type="match status" value="1"/>
</dbReference>
<evidence type="ECO:0000256" key="5">
    <source>
        <dbReference type="ARBA" id="ARBA00022862"/>
    </source>
</evidence>
<evidence type="ECO:0000256" key="13">
    <source>
        <dbReference type="PIRSR" id="PIRSR000239-1"/>
    </source>
</evidence>
<dbReference type="PROSITE" id="PS51352">
    <property type="entry name" value="THIOREDOXIN_2"/>
    <property type="match status" value="1"/>
</dbReference>
<evidence type="ECO:0000256" key="11">
    <source>
        <dbReference type="ARBA" id="ARBA00041373"/>
    </source>
</evidence>
<evidence type="ECO:0000256" key="4">
    <source>
        <dbReference type="ARBA" id="ARBA00022559"/>
    </source>
</evidence>
<evidence type="ECO:0000256" key="10">
    <source>
        <dbReference type="ARBA" id="ARBA00038489"/>
    </source>
</evidence>
<evidence type="ECO:0000256" key="6">
    <source>
        <dbReference type="ARBA" id="ARBA00023002"/>
    </source>
</evidence>
<evidence type="ECO:0000256" key="12">
    <source>
        <dbReference type="ARBA" id="ARBA00049091"/>
    </source>
</evidence>
<keyword evidence="5" id="KW-0049">Antioxidant</keyword>
<evidence type="ECO:0000256" key="7">
    <source>
        <dbReference type="ARBA" id="ARBA00023157"/>
    </source>
</evidence>
<dbReference type="GO" id="GO:0008379">
    <property type="term" value="F:thioredoxin peroxidase activity"/>
    <property type="evidence" value="ECO:0007669"/>
    <property type="project" value="TreeGrafter"/>
</dbReference>
<dbReference type="RefSeq" id="WP_183339246.1">
    <property type="nucleotide sequence ID" value="NZ_JACHZG010000001.1"/>
</dbReference>
<dbReference type="GO" id="GO:0005737">
    <property type="term" value="C:cytoplasm"/>
    <property type="evidence" value="ECO:0007669"/>
    <property type="project" value="TreeGrafter"/>
</dbReference>
<reference evidence="15 16" key="1">
    <citation type="submission" date="2020-08" db="EMBL/GenBank/DDBJ databases">
        <title>Sequencing the genomes of 1000 actinobacteria strains.</title>
        <authorList>
            <person name="Klenk H.-P."/>
        </authorList>
    </citation>
    <scope>NUCLEOTIDE SEQUENCE [LARGE SCALE GENOMIC DNA]</scope>
    <source>
        <strain evidence="15 16">DSM 11053</strain>
    </source>
</reference>
<dbReference type="CDD" id="cd03018">
    <property type="entry name" value="PRX_AhpE_like"/>
    <property type="match status" value="1"/>
</dbReference>
<evidence type="ECO:0000313" key="15">
    <source>
        <dbReference type="EMBL" id="MBB3327795.1"/>
    </source>
</evidence>
<proteinExistence type="inferred from homology"/>
<keyword evidence="4" id="KW-0575">Peroxidase</keyword>
<evidence type="ECO:0000259" key="14">
    <source>
        <dbReference type="PROSITE" id="PS51352"/>
    </source>
</evidence>
<name>A0A7W5JWW0_9ACTN</name>
<dbReference type="InterPro" id="IPR036249">
    <property type="entry name" value="Thioredoxin-like_sf"/>
</dbReference>
<comment type="subunit">
    <text evidence="2">Monomer.</text>
</comment>
<sequence>MTLAVGDRAPDFRTRNHHGETVTFHEELARAEGPVLLVFYPWAFSGICTSELGALRAGHADLVAAGVRVLAVSCDAMFTLRAFAEAEDLPFDLLSDHWPHGAVAREYGVFDDGAGCALRGSFLVDPSGTIRWQVLNGIGEPRDIVAHLRTALADR</sequence>
<keyword evidence="6" id="KW-0560">Oxidoreductase</keyword>
<keyword evidence="7" id="KW-1015">Disulfide bond</keyword>
<dbReference type="InterPro" id="IPR013766">
    <property type="entry name" value="Thioredoxin_domain"/>
</dbReference>
<dbReference type="Proteomes" id="UP000565572">
    <property type="component" value="Unassembled WGS sequence"/>
</dbReference>
<evidence type="ECO:0000313" key="16">
    <source>
        <dbReference type="Proteomes" id="UP000565572"/>
    </source>
</evidence>
<dbReference type="EMBL" id="JACHZG010000001">
    <property type="protein sequence ID" value="MBB3327795.1"/>
    <property type="molecule type" value="Genomic_DNA"/>
</dbReference>
<dbReference type="GO" id="GO:0045454">
    <property type="term" value="P:cell redox homeostasis"/>
    <property type="evidence" value="ECO:0007669"/>
    <property type="project" value="TreeGrafter"/>
</dbReference>
<feature type="active site" description="Cysteine sulfenic acid (-SOH) intermediate; for peroxidase activity" evidence="13">
    <location>
        <position position="48"/>
    </location>
</feature>
<dbReference type="InterPro" id="IPR000866">
    <property type="entry name" value="AhpC/TSA"/>
</dbReference>
<evidence type="ECO:0000256" key="9">
    <source>
        <dbReference type="ARBA" id="ARBA00032824"/>
    </source>
</evidence>
<keyword evidence="16" id="KW-1185">Reference proteome</keyword>
<dbReference type="Pfam" id="PF00578">
    <property type="entry name" value="AhpC-TSA"/>
    <property type="match status" value="1"/>
</dbReference>
<dbReference type="EC" id="1.11.1.24" evidence="3"/>
<protein>
    <recommendedName>
        <fullName evidence="3">thioredoxin-dependent peroxiredoxin</fullName>
        <ecNumber evidence="3">1.11.1.24</ecNumber>
    </recommendedName>
    <alternativeName>
        <fullName evidence="11">Bacterioferritin comigratory protein</fullName>
    </alternativeName>
    <alternativeName>
        <fullName evidence="9">Thioredoxin peroxidase</fullName>
    </alternativeName>
</protein>